<feature type="compositionally biased region" description="Polar residues" evidence="1">
    <location>
        <begin position="585"/>
        <end position="594"/>
    </location>
</feature>
<dbReference type="AlphaFoldDB" id="A0A8S1JHS4"/>
<feature type="region of interest" description="Disordered" evidence="1">
    <location>
        <begin position="181"/>
        <end position="311"/>
    </location>
</feature>
<feature type="compositionally biased region" description="Low complexity" evidence="1">
    <location>
        <begin position="181"/>
        <end position="192"/>
    </location>
</feature>
<feature type="compositionally biased region" description="Basic and acidic residues" evidence="1">
    <location>
        <begin position="228"/>
        <end position="251"/>
    </location>
</feature>
<gene>
    <name evidence="2" type="ORF">OSTQU699_LOCUS9561</name>
</gene>
<feature type="region of interest" description="Disordered" evidence="1">
    <location>
        <begin position="85"/>
        <end position="106"/>
    </location>
</feature>
<accession>A0A8S1JHS4</accession>
<feature type="compositionally biased region" description="Polar residues" evidence="1">
    <location>
        <begin position="200"/>
        <end position="209"/>
    </location>
</feature>
<feature type="region of interest" description="Disordered" evidence="1">
    <location>
        <begin position="424"/>
        <end position="482"/>
    </location>
</feature>
<sequence>MESSSFSFEPIVQPGAFPVGRDALSPQADGGDGGFAFSIFGKASGAGTLGPAPALRVDGGDRDPPVGVQEVEEMAIMPAGAVANPSFAPQEDKSDGQVNAVGSPKSGTMPADTNFCFQARPVAMDAAEKVVSQEVVEAEVKPAASSGGWDPVFLQANQAAADRTREAALELIRQTAATASKAAAAVEPAPAVGSKESSEAEGTQDSTAEATEEFTDSGTAEGEEEDDNRATSRDSESGARGQIDDSRETTRTPDSTDMVQKGGSRETSRTLESGEEEDIDESGGTLRTTGRIEGEVEDGRQEVSATPTPLFPVPSLLKPTFQLGFGSPVTTSPPQLTPALRRRNVLPFSFQLPSCGSPAETVEPPKGMIADKVLPAPAPAAQPMSAPMFGISTQSDLKDSSSSILGGLAKASATEVFNFGAMPGSSADPAPQVKKGDVGTASGNLFGLPPPASSSPCQSQADSAPEPFSFGGGSLGFQSQGSQSQAEANASFILTQCEEPAAVKGQTPAFGAVAPLFDAGPAAPTALGSVAPDVMDARPDNDLAGGPTSATFVFNSMTAPSSSAAPFAANASDPMATEDPEVGGQDSTSGQASAVPSLAAASGTSNATNPIPLFGQAPLFGGSQLGTSFGPAFGSTVGGFATGATGFTGFHAVPPAGSPASQPVFGTFGSAQQGTGLGTTTFAGLGASTGAVGSSSAPVFQFGNQLSNSGSQPAGIQSLQQGFVFGSSQSGGSQPLVNFSVNQGPPVFGSPSLQSRQGSSQNNPFSLGQDPDPSNGSASGARRRMRIKRSRRP</sequence>
<protein>
    <submittedName>
        <fullName evidence="2">Uncharacterized protein</fullName>
    </submittedName>
</protein>
<proteinExistence type="predicted"/>
<dbReference type="EMBL" id="CAJHUC010002694">
    <property type="protein sequence ID" value="CAD7704204.1"/>
    <property type="molecule type" value="Genomic_DNA"/>
</dbReference>
<reference evidence="2" key="1">
    <citation type="submission" date="2020-12" db="EMBL/GenBank/DDBJ databases">
        <authorList>
            <person name="Iha C."/>
        </authorList>
    </citation>
    <scope>NUCLEOTIDE SEQUENCE</scope>
</reference>
<feature type="compositionally biased region" description="Polar residues" evidence="1">
    <location>
        <begin position="751"/>
        <end position="778"/>
    </location>
</feature>
<feature type="compositionally biased region" description="Basic and acidic residues" evidence="1">
    <location>
        <begin position="290"/>
        <end position="301"/>
    </location>
</feature>
<evidence type="ECO:0000256" key="1">
    <source>
        <dbReference type="SAM" id="MobiDB-lite"/>
    </source>
</evidence>
<feature type="compositionally biased region" description="Basic residues" evidence="1">
    <location>
        <begin position="781"/>
        <end position="793"/>
    </location>
</feature>
<evidence type="ECO:0000313" key="3">
    <source>
        <dbReference type="Proteomes" id="UP000708148"/>
    </source>
</evidence>
<organism evidence="2 3">
    <name type="scientific">Ostreobium quekettii</name>
    <dbReference type="NCBI Taxonomy" id="121088"/>
    <lineage>
        <taxon>Eukaryota</taxon>
        <taxon>Viridiplantae</taxon>
        <taxon>Chlorophyta</taxon>
        <taxon>core chlorophytes</taxon>
        <taxon>Ulvophyceae</taxon>
        <taxon>TCBD clade</taxon>
        <taxon>Bryopsidales</taxon>
        <taxon>Ostreobineae</taxon>
        <taxon>Ostreobiaceae</taxon>
        <taxon>Ostreobium</taxon>
    </lineage>
</organism>
<feature type="region of interest" description="Disordered" evidence="1">
    <location>
        <begin position="563"/>
        <end position="603"/>
    </location>
</feature>
<keyword evidence="3" id="KW-1185">Reference proteome</keyword>
<feature type="compositionally biased region" description="Acidic residues" evidence="1">
    <location>
        <begin position="210"/>
        <end position="227"/>
    </location>
</feature>
<dbReference type="Proteomes" id="UP000708148">
    <property type="component" value="Unassembled WGS sequence"/>
</dbReference>
<evidence type="ECO:0000313" key="2">
    <source>
        <dbReference type="EMBL" id="CAD7704204.1"/>
    </source>
</evidence>
<feature type="region of interest" description="Disordered" evidence="1">
    <location>
        <begin position="734"/>
        <end position="793"/>
    </location>
</feature>
<comment type="caution">
    <text evidence="2">The sequence shown here is derived from an EMBL/GenBank/DDBJ whole genome shotgun (WGS) entry which is preliminary data.</text>
</comment>
<feature type="region of interest" description="Disordered" evidence="1">
    <location>
        <begin position="1"/>
        <end position="28"/>
    </location>
</feature>
<name>A0A8S1JHS4_9CHLO</name>
<feature type="compositionally biased region" description="Low complexity" evidence="1">
    <location>
        <begin position="454"/>
        <end position="469"/>
    </location>
</feature>
<feature type="compositionally biased region" description="Low complexity" evidence="1">
    <location>
        <begin position="563"/>
        <end position="575"/>
    </location>
</feature>